<dbReference type="NCBIfam" id="NF004406">
    <property type="entry name" value="PRK05758.3-2"/>
    <property type="match status" value="1"/>
</dbReference>
<dbReference type="HAMAP" id="MF_01416">
    <property type="entry name" value="ATP_synth_delta_bact"/>
    <property type="match status" value="1"/>
</dbReference>
<keyword evidence="5 8" id="KW-0472">Membrane</keyword>
<evidence type="ECO:0000256" key="8">
    <source>
        <dbReference type="HAMAP-Rule" id="MF_01416"/>
    </source>
</evidence>
<keyword evidence="4 8" id="KW-0406">Ion transport</keyword>
<dbReference type="Proteomes" id="UP001301152">
    <property type="component" value="Unassembled WGS sequence"/>
</dbReference>
<dbReference type="NCBIfam" id="TIGR01145">
    <property type="entry name" value="ATP_synt_delta"/>
    <property type="match status" value="1"/>
</dbReference>
<keyword evidence="8" id="KW-1003">Cell membrane</keyword>
<feature type="region of interest" description="Disordered" evidence="9">
    <location>
        <begin position="1"/>
        <end position="25"/>
    </location>
</feature>
<sequence length="206" mass="22288">MPARRDGKNPQDVVTSGVTTEHSPAYVATGPEGRYATALYKLAEEQKQLDTVLDEADALARLIDESAPLRTVLSDTRLDTAVQKKAIFAVLASQGFGETIRNFAGVVTTNRRLPILRRILEVFSELAAARRGESVAEVVSAQALTDAQRDQLKLSLAQAGYAQVVVRESVDPSLLGGLVVRVGARLYDASIQTRLFHLHYAMKGAA</sequence>
<evidence type="ECO:0000313" key="10">
    <source>
        <dbReference type="EMBL" id="MCX2563419.1"/>
    </source>
</evidence>
<protein>
    <recommendedName>
        <fullName evidence="8">ATP synthase subunit delta</fullName>
    </recommendedName>
    <alternativeName>
        <fullName evidence="8">ATP synthase F(1) sector subunit delta</fullName>
    </alternativeName>
    <alternativeName>
        <fullName evidence="8">F-type ATPase subunit delta</fullName>
        <shortName evidence="8">F-ATPase subunit delta</shortName>
    </alternativeName>
</protein>
<feature type="compositionally biased region" description="Polar residues" evidence="9">
    <location>
        <begin position="12"/>
        <end position="22"/>
    </location>
</feature>
<dbReference type="InterPro" id="IPR020781">
    <property type="entry name" value="ATPase_OSCP/d_CS"/>
</dbReference>
<reference evidence="10 11" key="1">
    <citation type="submission" date="2022-11" db="EMBL/GenBank/DDBJ databases">
        <title>Genome sequencing of Acetobacter type strain.</title>
        <authorList>
            <person name="Heo J."/>
            <person name="Lee D."/>
            <person name="Han B.-H."/>
            <person name="Hong S.-B."/>
            <person name="Kwon S.-W."/>
        </authorList>
    </citation>
    <scope>NUCLEOTIDE SEQUENCE [LARGE SCALE GENOMIC DNA]</scope>
    <source>
        <strain evidence="10 11">KACC 21253</strain>
    </source>
</reference>
<dbReference type="InterPro" id="IPR026015">
    <property type="entry name" value="ATP_synth_OSCP/delta_N_sf"/>
</dbReference>
<keyword evidence="6 8" id="KW-0139">CF(1)</keyword>
<keyword evidence="3 8" id="KW-0375">Hydrogen ion transport</keyword>
<evidence type="ECO:0000256" key="2">
    <source>
        <dbReference type="ARBA" id="ARBA00022448"/>
    </source>
</evidence>
<comment type="function">
    <text evidence="8">F(1)F(0) ATP synthase produces ATP from ADP in the presence of a proton or sodium gradient. F-type ATPases consist of two structural domains, F(1) containing the extramembraneous catalytic core and F(0) containing the membrane proton channel, linked together by a central stalk and a peripheral stalk. During catalysis, ATP synthesis in the catalytic domain of F(1) is coupled via a rotary mechanism of the central stalk subunits to proton translocation.</text>
</comment>
<dbReference type="Gene3D" id="1.10.520.20">
    <property type="entry name" value="N-terminal domain of the delta subunit of the F1F0-ATP synthase"/>
    <property type="match status" value="1"/>
</dbReference>
<dbReference type="RefSeq" id="WP_086554309.1">
    <property type="nucleotide sequence ID" value="NZ_JAERKX010000004.1"/>
</dbReference>
<evidence type="ECO:0000256" key="4">
    <source>
        <dbReference type="ARBA" id="ARBA00023065"/>
    </source>
</evidence>
<organism evidence="10 11">
    <name type="scientific">Acetobacter thailandicus</name>
    <dbReference type="NCBI Taxonomy" id="1502842"/>
    <lineage>
        <taxon>Bacteria</taxon>
        <taxon>Pseudomonadati</taxon>
        <taxon>Pseudomonadota</taxon>
        <taxon>Alphaproteobacteria</taxon>
        <taxon>Acetobacterales</taxon>
        <taxon>Acetobacteraceae</taxon>
        <taxon>Acetobacter</taxon>
    </lineage>
</organism>
<evidence type="ECO:0000256" key="3">
    <source>
        <dbReference type="ARBA" id="ARBA00022781"/>
    </source>
</evidence>
<accession>A0ABT3QDT3</accession>
<dbReference type="PROSITE" id="PS00389">
    <property type="entry name" value="ATPASE_DELTA"/>
    <property type="match status" value="1"/>
</dbReference>
<keyword evidence="11" id="KW-1185">Reference proteome</keyword>
<dbReference type="PANTHER" id="PTHR11910">
    <property type="entry name" value="ATP SYNTHASE DELTA CHAIN"/>
    <property type="match status" value="1"/>
</dbReference>
<evidence type="ECO:0000256" key="5">
    <source>
        <dbReference type="ARBA" id="ARBA00023136"/>
    </source>
</evidence>
<evidence type="ECO:0000256" key="1">
    <source>
        <dbReference type="ARBA" id="ARBA00004370"/>
    </source>
</evidence>
<comment type="similarity">
    <text evidence="8">Belongs to the ATPase delta chain family.</text>
</comment>
<keyword evidence="2 8" id="KW-0813">Transport</keyword>
<name>A0ABT3QDT3_9PROT</name>
<keyword evidence="7 8" id="KW-0066">ATP synthesis</keyword>
<dbReference type="SUPFAM" id="SSF47928">
    <property type="entry name" value="N-terminal domain of the delta subunit of the F1F0-ATP synthase"/>
    <property type="match status" value="1"/>
</dbReference>
<dbReference type="InterPro" id="IPR000711">
    <property type="entry name" value="ATPase_OSCP/dsu"/>
</dbReference>
<dbReference type="PRINTS" id="PR00125">
    <property type="entry name" value="ATPASEDELTA"/>
</dbReference>
<dbReference type="EMBL" id="JAPIUZ010000002">
    <property type="protein sequence ID" value="MCX2563419.1"/>
    <property type="molecule type" value="Genomic_DNA"/>
</dbReference>
<evidence type="ECO:0000313" key="11">
    <source>
        <dbReference type="Proteomes" id="UP001301152"/>
    </source>
</evidence>
<proteinExistence type="inferred from homology"/>
<evidence type="ECO:0000256" key="6">
    <source>
        <dbReference type="ARBA" id="ARBA00023196"/>
    </source>
</evidence>
<comment type="function">
    <text evidence="8">This protein is part of the stalk that links CF(0) to CF(1). It either transmits conformational changes from CF(0) to CF(1) or is implicated in proton conduction.</text>
</comment>
<evidence type="ECO:0000256" key="7">
    <source>
        <dbReference type="ARBA" id="ARBA00023310"/>
    </source>
</evidence>
<comment type="subcellular location">
    <subcellularLocation>
        <location evidence="8">Cell membrane</location>
        <topology evidence="8">Peripheral membrane protein</topology>
    </subcellularLocation>
    <subcellularLocation>
        <location evidence="1">Membrane</location>
    </subcellularLocation>
</comment>
<gene>
    <name evidence="8" type="primary">atpH</name>
    <name evidence="10" type="ORF">OQ497_05500</name>
</gene>
<evidence type="ECO:0000256" key="9">
    <source>
        <dbReference type="SAM" id="MobiDB-lite"/>
    </source>
</evidence>
<dbReference type="Pfam" id="PF00213">
    <property type="entry name" value="OSCP"/>
    <property type="match status" value="1"/>
</dbReference>
<comment type="caution">
    <text evidence="10">The sequence shown here is derived from an EMBL/GenBank/DDBJ whole genome shotgun (WGS) entry which is preliminary data.</text>
</comment>